<comment type="similarity">
    <text evidence="1">Belongs to the class I-like SAM-binding methyltransferase superfamily. NNMT/PNMT/TEMT family.</text>
</comment>
<dbReference type="Gene3D" id="3.40.50.150">
    <property type="entry name" value="Vaccinia Virus protein VP39"/>
    <property type="match status" value="1"/>
</dbReference>
<accession>A0A974CV03</accession>
<dbReference type="GO" id="GO:0032259">
    <property type="term" value="P:methylation"/>
    <property type="evidence" value="ECO:0007669"/>
    <property type="project" value="UniProtKB-KW"/>
</dbReference>
<feature type="binding site" evidence="5">
    <location>
        <position position="80"/>
    </location>
    <ligand>
        <name>S-adenosyl-L-methionine</name>
        <dbReference type="ChEBI" id="CHEBI:59789"/>
    </ligand>
</feature>
<feature type="binding site" evidence="5">
    <location>
        <position position="64"/>
    </location>
    <ligand>
        <name>S-adenosyl-L-methionine</name>
        <dbReference type="ChEBI" id="CHEBI:59789"/>
    </ligand>
</feature>
<evidence type="ECO:0000256" key="5">
    <source>
        <dbReference type="PIRSR" id="PIRSR000384-1"/>
    </source>
</evidence>
<dbReference type="PANTHER" id="PTHR10867">
    <property type="entry name" value="NNMT/PNMT/TEMT FAMILY MEMBER"/>
    <property type="match status" value="1"/>
</dbReference>
<dbReference type="PIRSF" id="PIRSF000384">
    <property type="entry name" value="PNMTase"/>
    <property type="match status" value="1"/>
</dbReference>
<dbReference type="GO" id="GO:0008757">
    <property type="term" value="F:S-adenosylmethionine-dependent methyltransferase activity"/>
    <property type="evidence" value="ECO:0007669"/>
    <property type="project" value="UniProtKB-ARBA"/>
</dbReference>
<name>A0A974CV03_XENLA</name>
<dbReference type="Proteomes" id="UP000694892">
    <property type="component" value="Chromosome 5L"/>
</dbReference>
<dbReference type="GO" id="GO:0008170">
    <property type="term" value="F:N-methyltransferase activity"/>
    <property type="evidence" value="ECO:0007669"/>
    <property type="project" value="TreeGrafter"/>
</dbReference>
<sequence>MNFTGGEMYQSMFDPKTYLASFCSFGKGRDRILNFRLQKCFETFGPGGVGGDTLIDIGSGPSIYQLASACESFRNIIATDFTDCNRQEFQKWLNNEPGSFDWSELLQAVCKLEGNRENWREKEDKLRATIKKVLKCDVTKSNPLHPEILPKADCLISALCLEVACKDIDAYKDAVRNITTLLKPGGHLVAIGVFGDSFYKVGKQTFFCLPLDEETVRNTVINAGYTIKELEVFPIDDASLYGDLTDCCANFFLVAKKNLT</sequence>
<protein>
    <recommendedName>
        <fullName evidence="8">Indolethylamine N-methyltransferase-like</fullName>
    </recommendedName>
</protein>
<dbReference type="PROSITE" id="PS51681">
    <property type="entry name" value="SAM_MT_NNMT_PNMT_TEMT"/>
    <property type="match status" value="1"/>
</dbReference>
<keyword evidence="2" id="KW-0489">Methyltransferase</keyword>
<feature type="binding site" evidence="5">
    <location>
        <begin position="137"/>
        <end position="138"/>
    </location>
    <ligand>
        <name>S-adenosyl-L-methionine</name>
        <dbReference type="ChEBI" id="CHEBI:59789"/>
    </ligand>
</feature>
<evidence type="ECO:0000313" key="6">
    <source>
        <dbReference type="EMBL" id="OCT79963.1"/>
    </source>
</evidence>
<organism evidence="6 7">
    <name type="scientific">Xenopus laevis</name>
    <name type="common">African clawed frog</name>
    <dbReference type="NCBI Taxonomy" id="8355"/>
    <lineage>
        <taxon>Eukaryota</taxon>
        <taxon>Metazoa</taxon>
        <taxon>Chordata</taxon>
        <taxon>Craniata</taxon>
        <taxon>Vertebrata</taxon>
        <taxon>Euteleostomi</taxon>
        <taxon>Amphibia</taxon>
        <taxon>Batrachia</taxon>
        <taxon>Anura</taxon>
        <taxon>Pipoidea</taxon>
        <taxon>Pipidae</taxon>
        <taxon>Xenopodinae</taxon>
        <taxon>Xenopus</taxon>
        <taxon>Xenopus</taxon>
    </lineage>
</organism>
<proteinExistence type="inferred from homology"/>
<dbReference type="PANTHER" id="PTHR10867:SF32">
    <property type="entry name" value="NICOTINAMIDE N-METHYLTRANSFERASE"/>
    <property type="match status" value="1"/>
</dbReference>
<gene>
    <name evidence="6" type="ORF">XELAEV_18026779mg</name>
</gene>
<dbReference type="SUPFAM" id="SSF53335">
    <property type="entry name" value="S-adenosyl-L-methionine-dependent methyltransferases"/>
    <property type="match status" value="1"/>
</dbReference>
<evidence type="ECO:0000313" key="7">
    <source>
        <dbReference type="Proteomes" id="UP000694892"/>
    </source>
</evidence>
<keyword evidence="4 5" id="KW-0949">S-adenosyl-L-methionine</keyword>
<keyword evidence="3" id="KW-0808">Transferase</keyword>
<dbReference type="AlphaFoldDB" id="A0A974CV03"/>
<dbReference type="Pfam" id="PF01234">
    <property type="entry name" value="NNMT_PNMT_TEMT"/>
    <property type="match status" value="1"/>
</dbReference>
<dbReference type="InterPro" id="IPR029063">
    <property type="entry name" value="SAM-dependent_MTases_sf"/>
</dbReference>
<feature type="binding site" evidence="5">
    <location>
        <position position="18"/>
    </location>
    <ligand>
        <name>S-adenosyl-L-methionine</name>
        <dbReference type="ChEBI" id="CHEBI:59789"/>
    </ligand>
</feature>
<feature type="binding site" evidence="5">
    <location>
        <position position="85"/>
    </location>
    <ligand>
        <name>S-adenosyl-L-methionine</name>
        <dbReference type="ChEBI" id="CHEBI:59789"/>
    </ligand>
</feature>
<evidence type="ECO:0008006" key="8">
    <source>
        <dbReference type="Google" id="ProtNLM"/>
    </source>
</evidence>
<dbReference type="FunFam" id="3.40.50.150:FF:000065">
    <property type="entry name" value="Phenylethanolamine N-methyltransferase"/>
    <property type="match status" value="1"/>
</dbReference>
<dbReference type="OMA" id="GPTIHQV"/>
<dbReference type="EMBL" id="CM004474">
    <property type="protein sequence ID" value="OCT79963.1"/>
    <property type="molecule type" value="Genomic_DNA"/>
</dbReference>
<reference evidence="7" key="1">
    <citation type="journal article" date="2016" name="Nature">
        <title>Genome evolution in the allotetraploid frog Xenopus laevis.</title>
        <authorList>
            <person name="Session A.M."/>
            <person name="Uno Y."/>
            <person name="Kwon T."/>
            <person name="Chapman J.A."/>
            <person name="Toyoda A."/>
            <person name="Takahashi S."/>
            <person name="Fukui A."/>
            <person name="Hikosaka A."/>
            <person name="Suzuki A."/>
            <person name="Kondo M."/>
            <person name="van Heeringen S.J."/>
            <person name="Quigley I."/>
            <person name="Heinz S."/>
            <person name="Ogino H."/>
            <person name="Ochi H."/>
            <person name="Hellsten U."/>
            <person name="Lyons J.B."/>
            <person name="Simakov O."/>
            <person name="Putnam N."/>
            <person name="Stites J."/>
            <person name="Kuroki Y."/>
            <person name="Tanaka T."/>
            <person name="Michiue T."/>
            <person name="Watanabe M."/>
            <person name="Bogdanovic O."/>
            <person name="Lister R."/>
            <person name="Georgiou G."/>
            <person name="Paranjpe S.S."/>
            <person name="van Kruijsbergen I."/>
            <person name="Shu S."/>
            <person name="Carlson J."/>
            <person name="Kinoshita T."/>
            <person name="Ohta Y."/>
            <person name="Mawaribuchi S."/>
            <person name="Jenkins J."/>
            <person name="Grimwood J."/>
            <person name="Schmutz J."/>
            <person name="Mitros T."/>
            <person name="Mozaffari S.V."/>
            <person name="Suzuki Y."/>
            <person name="Haramoto Y."/>
            <person name="Yamamoto T.S."/>
            <person name="Takagi C."/>
            <person name="Heald R."/>
            <person name="Miller K."/>
            <person name="Haudenschild C."/>
            <person name="Kitzman J."/>
            <person name="Nakayama T."/>
            <person name="Izutsu Y."/>
            <person name="Robert J."/>
            <person name="Fortriede J."/>
            <person name="Burns K."/>
            <person name="Lotay V."/>
            <person name="Karimi K."/>
            <person name="Yasuoka Y."/>
            <person name="Dichmann D.S."/>
            <person name="Flajnik M.F."/>
            <person name="Houston D.W."/>
            <person name="Shendure J."/>
            <person name="DuPasquier L."/>
            <person name="Vize P.D."/>
            <person name="Zorn A.M."/>
            <person name="Ito M."/>
            <person name="Marcotte E.M."/>
            <person name="Wallingford J.B."/>
            <person name="Ito Y."/>
            <person name="Asashima M."/>
            <person name="Ueno N."/>
            <person name="Matsuda Y."/>
            <person name="Veenstra G.J."/>
            <person name="Fujiyama A."/>
            <person name="Harland R.M."/>
            <person name="Taira M."/>
            <person name="Rokhsar D.S."/>
        </authorList>
    </citation>
    <scope>NUCLEOTIDE SEQUENCE [LARGE SCALE GENOMIC DNA]</scope>
    <source>
        <strain evidence="7">J</strain>
    </source>
</reference>
<evidence type="ECO:0000256" key="1">
    <source>
        <dbReference type="ARBA" id="ARBA00007996"/>
    </source>
</evidence>
<evidence type="ECO:0000256" key="4">
    <source>
        <dbReference type="ARBA" id="ARBA00022691"/>
    </source>
</evidence>
<dbReference type="InterPro" id="IPR053384">
    <property type="entry name" value="SAM-dep_methyltransferase"/>
</dbReference>
<evidence type="ECO:0000256" key="2">
    <source>
        <dbReference type="ARBA" id="ARBA00022603"/>
    </source>
</evidence>
<feature type="binding site" evidence="5">
    <location>
        <begin position="58"/>
        <end position="59"/>
    </location>
    <ligand>
        <name>S-adenosyl-L-methionine</name>
        <dbReference type="ChEBI" id="CHEBI:59789"/>
    </ligand>
</feature>
<evidence type="ECO:0000256" key="3">
    <source>
        <dbReference type="ARBA" id="ARBA00022679"/>
    </source>
</evidence>
<dbReference type="InterPro" id="IPR000940">
    <property type="entry name" value="NNMT_TEMT_trans"/>
</dbReference>
<dbReference type="NCBIfam" id="NF041360">
    <property type="entry name" value="GntF_guanitoxin"/>
    <property type="match status" value="1"/>
</dbReference>
<dbReference type="GO" id="GO:0005829">
    <property type="term" value="C:cytosol"/>
    <property type="evidence" value="ECO:0007669"/>
    <property type="project" value="TreeGrafter"/>
</dbReference>